<dbReference type="Proteomes" id="UP000325211">
    <property type="component" value="Chromosome"/>
</dbReference>
<gene>
    <name evidence="1" type="ORF">DEJ50_32635</name>
</gene>
<protein>
    <submittedName>
        <fullName evidence="1">Uncharacterized protein</fullName>
    </submittedName>
</protein>
<dbReference type="AlphaFoldDB" id="A0A5P2DF77"/>
<reference evidence="1 2" key="1">
    <citation type="submission" date="2018-05" db="EMBL/GenBank/DDBJ databases">
        <title>Streptomyces venezuelae.</title>
        <authorList>
            <person name="Kim W."/>
            <person name="Lee N."/>
            <person name="Cho B.-K."/>
        </authorList>
    </citation>
    <scope>NUCLEOTIDE SEQUENCE [LARGE SCALE GENOMIC DNA]</scope>
    <source>
        <strain evidence="1 2">ATCC 21782</strain>
    </source>
</reference>
<evidence type="ECO:0000313" key="1">
    <source>
        <dbReference type="EMBL" id="QES51891.1"/>
    </source>
</evidence>
<proteinExistence type="predicted"/>
<sequence>MLVPCVAEVARRWARHLKGPVSILTDDQKPLTDERLGVLADALRVTQGATPSSRIKGIALPHLLRGSSEQHPSIQLADLFAGATASIAARHAGTSSPAADDLLQVVLPLVENESLLPYDSAETLAQAGVGGAG</sequence>
<accession>A0A5P2DF77</accession>
<dbReference type="EMBL" id="CP029190">
    <property type="protein sequence ID" value="QES51891.1"/>
    <property type="molecule type" value="Genomic_DNA"/>
</dbReference>
<organism evidence="1 2">
    <name type="scientific">Streptomyces venezuelae</name>
    <dbReference type="NCBI Taxonomy" id="54571"/>
    <lineage>
        <taxon>Bacteria</taxon>
        <taxon>Bacillati</taxon>
        <taxon>Actinomycetota</taxon>
        <taxon>Actinomycetes</taxon>
        <taxon>Kitasatosporales</taxon>
        <taxon>Streptomycetaceae</taxon>
        <taxon>Streptomyces</taxon>
    </lineage>
</organism>
<name>A0A5P2DF77_STRVZ</name>
<evidence type="ECO:0000313" key="2">
    <source>
        <dbReference type="Proteomes" id="UP000325211"/>
    </source>
</evidence>